<keyword evidence="8" id="KW-0413">Isomerase</keyword>
<keyword evidence="6" id="KW-0238">DNA-binding</keyword>
<evidence type="ECO:0000256" key="8">
    <source>
        <dbReference type="ARBA" id="ARBA00023235"/>
    </source>
</evidence>
<evidence type="ECO:0000259" key="10">
    <source>
        <dbReference type="PROSITE" id="PS51192"/>
    </source>
</evidence>
<dbReference type="InterPro" id="IPR014001">
    <property type="entry name" value="Helicase_ATP-bd"/>
</dbReference>
<proteinExistence type="inferred from homology"/>
<evidence type="ECO:0000256" key="2">
    <source>
        <dbReference type="ARBA" id="ARBA00022763"/>
    </source>
</evidence>
<evidence type="ECO:0000256" key="5">
    <source>
        <dbReference type="ARBA" id="ARBA00022840"/>
    </source>
</evidence>
<evidence type="ECO:0000313" key="13">
    <source>
        <dbReference type="Proteomes" id="UP001317532"/>
    </source>
</evidence>
<accession>A0AAN1XXI2</accession>
<dbReference type="InterPro" id="IPR011545">
    <property type="entry name" value="DEAD/DEAH_box_helicase_dom"/>
</dbReference>
<dbReference type="InterPro" id="IPR001650">
    <property type="entry name" value="Helicase_C-like"/>
</dbReference>
<dbReference type="InterPro" id="IPR017170">
    <property type="entry name" value="Lhr-like"/>
</dbReference>
<dbReference type="PANTHER" id="PTHR47962">
    <property type="entry name" value="ATP-DEPENDENT HELICASE LHR-RELATED-RELATED"/>
    <property type="match status" value="1"/>
</dbReference>
<evidence type="ECO:0000313" key="12">
    <source>
        <dbReference type="EMBL" id="BDE07216.1"/>
    </source>
</evidence>
<sequence>MRPQSPRAEVDAHDPFRSLHPDIAAWCDERLREPTPPQAQALPLAATGRHALICSPTGTGKTLSAFLPVMSRLADLRDADELLARTYCLYVSPLRALGYDVEHNVRRPLREMGLLERPNTERARVRRGRVRERFVRTGVRTGDTPQEERRLMLARPPHILMTTPESLALMVAMDSYRKTLSHVETVIVDEVHALAGSKRGAHLTLLLESLDLLSRSAVRRVGLSATVAPLDRVASFLAGTGRECAVVDCRGLRQITLDITAPFAGAMATLATCARTAYTMTRDVRSTLVFTNVRSQAERVAHEMELAGEPAGVIEVADDVPRATTEKRDRRIGVHHSALEKNIRHRTEADLRSGTLRTVVCSSSLELGVDIGYIDRVIVMGGARGMTPTLQRVGRSGHRPGAVAAGTILAQDRDDIIEAAATRRCIREGIIEEVAIPEAPLDVLAQWVVGQCVPDRRVPFADVLATARQAYPFRDLRDDDLRACVAYLTGGGAGLDDAHVRRIGTDGEALYGLGREPSSAYFENVGTIPDESTVPVSGAGGSAIGRLGEGFAATLSPGDVFLLEGRTLRVTESGPRGLRVEPYAGRPTVPQWSSHLKGVPLILAHEIGRLRRGVADALAAGGAQGALAYVRGRYGLDGAEAAHVVRYVAQQVALSALPDGTHPVIELYRMDQRQTAVYHTCAGRRVNETLARVVGARLHREARVNSTLTTDDNGFLVALPARKRVPDSVWPSLLRVDGFERDLVDGLRASNLLRQQFRHVANTGLLVLRRAGGRSIRGGALRWNAAKIFDRLWEADRDFPLVRETLRTVTRDLLDAPAALRYLEGIEGEPRVLHPAAATPFTFGIVTSSFGDSVVMDDRASMVEALHERVLALLGERVETAPVEDARPGQMRLL</sequence>
<evidence type="ECO:0000256" key="6">
    <source>
        <dbReference type="ARBA" id="ARBA00023125"/>
    </source>
</evidence>
<dbReference type="Pfam" id="PF00271">
    <property type="entry name" value="Helicase_C"/>
    <property type="match status" value="1"/>
</dbReference>
<dbReference type="RefSeq" id="WP_317994826.1">
    <property type="nucleotide sequence ID" value="NZ_AP025523.1"/>
</dbReference>
<dbReference type="PROSITE" id="PS51194">
    <property type="entry name" value="HELICASE_CTER"/>
    <property type="match status" value="1"/>
</dbReference>
<dbReference type="GO" id="GO:0006281">
    <property type="term" value="P:DNA repair"/>
    <property type="evidence" value="ECO:0007669"/>
    <property type="project" value="UniProtKB-KW"/>
</dbReference>
<dbReference type="InterPro" id="IPR013701">
    <property type="entry name" value="Lhr-like_DEAD/DEAH_assoc"/>
</dbReference>
<dbReference type="InterPro" id="IPR045628">
    <property type="entry name" value="Lhr_WH_dom"/>
</dbReference>
<keyword evidence="3" id="KW-0378">Hydrolase</keyword>
<dbReference type="InterPro" id="IPR027417">
    <property type="entry name" value="P-loop_NTPase"/>
</dbReference>
<organism evidence="12 13">
    <name type="scientific">Vulcanimicrobium alpinum</name>
    <dbReference type="NCBI Taxonomy" id="3016050"/>
    <lineage>
        <taxon>Bacteria</taxon>
        <taxon>Bacillati</taxon>
        <taxon>Vulcanimicrobiota</taxon>
        <taxon>Vulcanimicrobiia</taxon>
        <taxon>Vulcanimicrobiales</taxon>
        <taxon>Vulcanimicrobiaceae</taxon>
        <taxon>Vulcanimicrobium</taxon>
    </lineage>
</organism>
<keyword evidence="1" id="KW-0547">Nucleotide-binding</keyword>
<dbReference type="PANTHER" id="PTHR47962:SF5">
    <property type="entry name" value="ATP-DEPENDENT HELICASE LHR-RELATED"/>
    <property type="match status" value="1"/>
</dbReference>
<feature type="domain" description="Helicase ATP-binding" evidence="10">
    <location>
        <begin position="42"/>
        <end position="237"/>
    </location>
</feature>
<dbReference type="Pfam" id="PF00270">
    <property type="entry name" value="DEAD"/>
    <property type="match status" value="1"/>
</dbReference>
<dbReference type="PROSITE" id="PS51192">
    <property type="entry name" value="HELICASE_ATP_BIND_1"/>
    <property type="match status" value="1"/>
</dbReference>
<reference evidence="12 13" key="1">
    <citation type="journal article" date="2022" name="ISME Commun">
        <title>Vulcanimicrobium alpinus gen. nov. sp. nov., the first cultivated representative of the candidate phylum 'Eremiobacterota', is a metabolically versatile aerobic anoxygenic phototroph.</title>
        <authorList>
            <person name="Yabe S."/>
            <person name="Muto K."/>
            <person name="Abe K."/>
            <person name="Yokota A."/>
            <person name="Staudigel H."/>
            <person name="Tebo B.M."/>
        </authorList>
    </citation>
    <scope>NUCLEOTIDE SEQUENCE [LARGE SCALE GENOMIC DNA]</scope>
    <source>
        <strain evidence="12 13">WC8-2</strain>
    </source>
</reference>
<keyword evidence="7" id="KW-0234">DNA repair</keyword>
<dbReference type="SMART" id="SM00490">
    <property type="entry name" value="HELICc"/>
    <property type="match status" value="1"/>
</dbReference>
<evidence type="ECO:0000256" key="1">
    <source>
        <dbReference type="ARBA" id="ARBA00022741"/>
    </source>
</evidence>
<dbReference type="Proteomes" id="UP001317532">
    <property type="component" value="Chromosome"/>
</dbReference>
<dbReference type="GO" id="GO:0004386">
    <property type="term" value="F:helicase activity"/>
    <property type="evidence" value="ECO:0007669"/>
    <property type="project" value="UniProtKB-KW"/>
</dbReference>
<dbReference type="KEGG" id="vab:WPS_24920"/>
<keyword evidence="13" id="KW-1185">Reference proteome</keyword>
<gene>
    <name evidence="12" type="ORF">WPS_24920</name>
</gene>
<dbReference type="PIRSF" id="PIRSF037307">
    <property type="entry name" value="Lhr-like_helic_prd"/>
    <property type="match status" value="1"/>
</dbReference>
<dbReference type="AlphaFoldDB" id="A0AAN1XXI2"/>
<name>A0AAN1XXI2_UNVUL</name>
<keyword evidence="5" id="KW-0067">ATP-binding</keyword>
<dbReference type="GO" id="GO:0003677">
    <property type="term" value="F:DNA binding"/>
    <property type="evidence" value="ECO:0007669"/>
    <property type="project" value="UniProtKB-KW"/>
</dbReference>
<feature type="domain" description="Helicase C-terminal" evidence="11">
    <location>
        <begin position="279"/>
        <end position="442"/>
    </location>
</feature>
<keyword evidence="2" id="KW-0227">DNA damage</keyword>
<comment type="similarity">
    <text evidence="9">Belongs to the Lhr helicase family. Lhr-Core subfamily.</text>
</comment>
<protein>
    <submittedName>
        <fullName evidence="12">Helicase</fullName>
    </submittedName>
</protein>
<keyword evidence="4 12" id="KW-0347">Helicase</keyword>
<dbReference type="SUPFAM" id="SSF52540">
    <property type="entry name" value="P-loop containing nucleoside triphosphate hydrolases"/>
    <property type="match status" value="2"/>
</dbReference>
<dbReference type="InterPro" id="IPR052511">
    <property type="entry name" value="ATP-dep_Helicase"/>
</dbReference>
<evidence type="ECO:0000256" key="4">
    <source>
        <dbReference type="ARBA" id="ARBA00022806"/>
    </source>
</evidence>
<dbReference type="SMART" id="SM00487">
    <property type="entry name" value="DEXDc"/>
    <property type="match status" value="1"/>
</dbReference>
<dbReference type="Pfam" id="PF08494">
    <property type="entry name" value="DEAD_assoc"/>
    <property type="match status" value="1"/>
</dbReference>
<dbReference type="EMBL" id="AP025523">
    <property type="protein sequence ID" value="BDE07216.1"/>
    <property type="molecule type" value="Genomic_DNA"/>
</dbReference>
<dbReference type="Pfam" id="PF19306">
    <property type="entry name" value="WHD_Lhr"/>
    <property type="match status" value="1"/>
</dbReference>
<evidence type="ECO:0000256" key="7">
    <source>
        <dbReference type="ARBA" id="ARBA00023204"/>
    </source>
</evidence>
<evidence type="ECO:0000256" key="9">
    <source>
        <dbReference type="ARBA" id="ARBA00093467"/>
    </source>
</evidence>
<dbReference type="Gene3D" id="3.40.50.300">
    <property type="entry name" value="P-loop containing nucleotide triphosphate hydrolases"/>
    <property type="match status" value="2"/>
</dbReference>
<evidence type="ECO:0000259" key="11">
    <source>
        <dbReference type="PROSITE" id="PS51194"/>
    </source>
</evidence>
<evidence type="ECO:0000256" key="3">
    <source>
        <dbReference type="ARBA" id="ARBA00022801"/>
    </source>
</evidence>
<dbReference type="GO" id="GO:0016887">
    <property type="term" value="F:ATP hydrolysis activity"/>
    <property type="evidence" value="ECO:0007669"/>
    <property type="project" value="TreeGrafter"/>
</dbReference>
<dbReference type="GO" id="GO:0005524">
    <property type="term" value="F:ATP binding"/>
    <property type="evidence" value="ECO:0007669"/>
    <property type="project" value="UniProtKB-KW"/>
</dbReference>